<evidence type="ECO:0000313" key="3">
    <source>
        <dbReference type="Proteomes" id="UP000177649"/>
    </source>
</evidence>
<protein>
    <submittedName>
        <fullName evidence="2">Uncharacterized protein</fullName>
    </submittedName>
</protein>
<dbReference type="Proteomes" id="UP000177649">
    <property type="component" value="Unassembled WGS sequence"/>
</dbReference>
<feature type="transmembrane region" description="Helical" evidence="1">
    <location>
        <begin position="6"/>
        <end position="24"/>
    </location>
</feature>
<keyword evidence="1" id="KW-0472">Membrane</keyword>
<name>A0A1G2Q1A3_9BACT</name>
<dbReference type="AlphaFoldDB" id="A0A1G2Q1A3"/>
<gene>
    <name evidence="2" type="ORF">A2Z62_01830</name>
</gene>
<proteinExistence type="predicted"/>
<keyword evidence="1" id="KW-0812">Transmembrane</keyword>
<keyword evidence="1" id="KW-1133">Transmembrane helix</keyword>
<feature type="transmembrane region" description="Helical" evidence="1">
    <location>
        <begin position="45"/>
        <end position="63"/>
    </location>
</feature>
<organism evidence="2 3">
    <name type="scientific">Candidatus Terrybacteria bacterium RIFCSPLOWO2_02_42_20</name>
    <dbReference type="NCBI Taxonomy" id="1802370"/>
    <lineage>
        <taxon>Bacteria</taxon>
        <taxon>Candidatus Terryibacteriota</taxon>
    </lineage>
</organism>
<dbReference type="EMBL" id="MHTA01000029">
    <property type="protein sequence ID" value="OHA53799.1"/>
    <property type="molecule type" value="Genomic_DNA"/>
</dbReference>
<comment type="caution">
    <text evidence="2">The sequence shown here is derived from an EMBL/GenBank/DDBJ whole genome shotgun (WGS) entry which is preliminary data.</text>
</comment>
<evidence type="ECO:0000313" key="2">
    <source>
        <dbReference type="EMBL" id="OHA53799.1"/>
    </source>
</evidence>
<reference evidence="2 3" key="1">
    <citation type="journal article" date="2016" name="Nat. Commun.">
        <title>Thousands of microbial genomes shed light on interconnected biogeochemical processes in an aquifer system.</title>
        <authorList>
            <person name="Anantharaman K."/>
            <person name="Brown C.T."/>
            <person name="Hug L.A."/>
            <person name="Sharon I."/>
            <person name="Castelle C.J."/>
            <person name="Probst A.J."/>
            <person name="Thomas B.C."/>
            <person name="Singh A."/>
            <person name="Wilkins M.J."/>
            <person name="Karaoz U."/>
            <person name="Brodie E.L."/>
            <person name="Williams K.H."/>
            <person name="Hubbard S.S."/>
            <person name="Banfield J.F."/>
        </authorList>
    </citation>
    <scope>NUCLEOTIDE SEQUENCE [LARGE SCALE GENOMIC DNA]</scope>
</reference>
<evidence type="ECO:0000256" key="1">
    <source>
        <dbReference type="SAM" id="Phobius"/>
    </source>
</evidence>
<accession>A0A1G2Q1A3</accession>
<sequence>MEIEYVVIWMVRLGLLILSTFLLPRQLMQAKVAWDNRNKKQFNRAVSYVWGAILFGLIAIQNLKG</sequence>